<evidence type="ECO:0000256" key="2">
    <source>
        <dbReference type="ARBA" id="ARBA00022679"/>
    </source>
</evidence>
<evidence type="ECO:0000256" key="7">
    <source>
        <dbReference type="ARBA" id="ARBA00022842"/>
    </source>
</evidence>
<feature type="domain" description="tRNA nucleotidyltransferase/poly(A) polymerase RNA and SrmB- binding" evidence="11">
    <location>
        <begin position="171"/>
        <end position="231"/>
    </location>
</feature>
<organism evidence="13 14">
    <name type="scientific">Candidatus Gottesmanbacteria bacterium RIFCSPHIGHO2_02_FULL_40_13</name>
    <dbReference type="NCBI Taxonomy" id="1798384"/>
    <lineage>
        <taxon>Bacteria</taxon>
        <taxon>Candidatus Gottesmaniibacteriota</taxon>
    </lineage>
</organism>
<dbReference type="InterPro" id="IPR032810">
    <property type="entry name" value="CCA-adding_enz_C"/>
</dbReference>
<evidence type="ECO:0000256" key="1">
    <source>
        <dbReference type="ARBA" id="ARBA00001946"/>
    </source>
</evidence>
<dbReference type="InterPro" id="IPR002646">
    <property type="entry name" value="PolA_pol_head_dom"/>
</dbReference>
<dbReference type="GO" id="GO:0000049">
    <property type="term" value="F:tRNA binding"/>
    <property type="evidence" value="ECO:0007669"/>
    <property type="project" value="TreeGrafter"/>
</dbReference>
<dbReference type="Gene3D" id="1.10.3090.10">
    <property type="entry name" value="cca-adding enzyme, domain 2"/>
    <property type="match status" value="1"/>
</dbReference>
<comment type="caution">
    <text evidence="13">The sequence shown here is derived from an EMBL/GenBank/DDBJ whole genome shotgun (WGS) entry which is preliminary data.</text>
</comment>
<evidence type="ECO:0000256" key="8">
    <source>
        <dbReference type="ARBA" id="ARBA00022884"/>
    </source>
</evidence>
<dbReference type="Pfam" id="PF12627">
    <property type="entry name" value="PolyA_pol_RNAbd"/>
    <property type="match status" value="1"/>
</dbReference>
<dbReference type="GO" id="GO:0000166">
    <property type="term" value="F:nucleotide binding"/>
    <property type="evidence" value="ECO:0007669"/>
    <property type="project" value="UniProtKB-KW"/>
</dbReference>
<dbReference type="NCBIfam" id="TIGR00277">
    <property type="entry name" value="HDIG"/>
    <property type="match status" value="1"/>
</dbReference>
<evidence type="ECO:0000256" key="6">
    <source>
        <dbReference type="ARBA" id="ARBA00022741"/>
    </source>
</evidence>
<evidence type="ECO:0000259" key="12">
    <source>
        <dbReference type="Pfam" id="PF13735"/>
    </source>
</evidence>
<dbReference type="SUPFAM" id="SSF81301">
    <property type="entry name" value="Nucleotidyltransferase"/>
    <property type="match status" value="1"/>
</dbReference>
<keyword evidence="3" id="KW-0819">tRNA processing</keyword>
<dbReference type="InterPro" id="IPR043519">
    <property type="entry name" value="NT_sf"/>
</dbReference>
<dbReference type="CDD" id="cd05398">
    <property type="entry name" value="NT_ClassII-CCAase"/>
    <property type="match status" value="1"/>
</dbReference>
<dbReference type="InterPro" id="IPR006675">
    <property type="entry name" value="HDIG_dom"/>
</dbReference>
<dbReference type="Gene3D" id="1.10.246.80">
    <property type="match status" value="1"/>
</dbReference>
<feature type="domain" description="CCA-adding enzyme C-terminal" evidence="12">
    <location>
        <begin position="300"/>
        <end position="439"/>
    </location>
</feature>
<evidence type="ECO:0000256" key="5">
    <source>
        <dbReference type="ARBA" id="ARBA00022723"/>
    </source>
</evidence>
<dbReference type="GO" id="GO:0008033">
    <property type="term" value="P:tRNA processing"/>
    <property type="evidence" value="ECO:0007669"/>
    <property type="project" value="UniProtKB-KW"/>
</dbReference>
<keyword evidence="8 9" id="KW-0694">RNA-binding</keyword>
<dbReference type="STRING" id="1798384.A3D03_01920"/>
<dbReference type="EMBL" id="MFJN01000009">
    <property type="protein sequence ID" value="OGG22099.1"/>
    <property type="molecule type" value="Genomic_DNA"/>
</dbReference>
<dbReference type="PANTHER" id="PTHR46173:SF1">
    <property type="entry name" value="CCA TRNA NUCLEOTIDYLTRANSFERASE 1, MITOCHONDRIAL"/>
    <property type="match status" value="1"/>
</dbReference>
<evidence type="ECO:0000313" key="14">
    <source>
        <dbReference type="Proteomes" id="UP000177092"/>
    </source>
</evidence>
<dbReference type="GO" id="GO:0046872">
    <property type="term" value="F:metal ion binding"/>
    <property type="evidence" value="ECO:0007669"/>
    <property type="project" value="UniProtKB-KW"/>
</dbReference>
<dbReference type="Gene3D" id="3.30.460.10">
    <property type="entry name" value="Beta Polymerase, domain 2"/>
    <property type="match status" value="1"/>
</dbReference>
<sequence length="452" mass="51623">MKYRIPKEVLEVFKKFSKKGFEIFAVGGAVRNLLLNMATKDWDFTTNAQPEEITGLFKDSYYDNKFGTVGVPVKSLSSVFEITTYRSEYGYTNHRHPDKIIWGKTLKEDLKRRDFTINTLVFDGVKIRDLFGGVTDLNNHLVRAVGDASERFQEDALRMLRSVRLATQLQFIIEADTFAAIQKNSRLLNKISQERIRDELIKILSSDYPADGILLLKNCGVLTVILPELDKCFGVEQKSPRRHHKYDVGTHLIESLRQCPSKDPYVRLATLLHDIGKPAVFNKTDEGVITFYNHEIVGAAMVKKIISRLHLSKKESEKVWRLVRYHQFTVDERQTDKALRRFIKNTGIDNLKDILDLRIGDRLGGGATETSWRLDLFKKRLIEVQKQAFTVADLKINGFDVMTILQLTPGPKVGEVLASLFAKVEEGKIKNDRELLLAEIKAFFSSSTVLPK</sequence>
<evidence type="ECO:0000313" key="13">
    <source>
        <dbReference type="EMBL" id="OGG22099.1"/>
    </source>
</evidence>
<evidence type="ECO:0000259" key="10">
    <source>
        <dbReference type="Pfam" id="PF01743"/>
    </source>
</evidence>
<evidence type="ECO:0000256" key="3">
    <source>
        <dbReference type="ARBA" id="ARBA00022694"/>
    </source>
</evidence>
<dbReference type="CDD" id="cd00077">
    <property type="entry name" value="HDc"/>
    <property type="match status" value="1"/>
</dbReference>
<dbReference type="InterPro" id="IPR050264">
    <property type="entry name" value="Bact_CCA-adding_enz_type3_sf"/>
</dbReference>
<dbReference type="Proteomes" id="UP000177092">
    <property type="component" value="Unassembled WGS sequence"/>
</dbReference>
<dbReference type="InterPro" id="IPR003607">
    <property type="entry name" value="HD/PDEase_dom"/>
</dbReference>
<evidence type="ECO:0000256" key="9">
    <source>
        <dbReference type="RuleBase" id="RU003953"/>
    </source>
</evidence>
<comment type="cofactor">
    <cofactor evidence="1">
        <name>Mg(2+)</name>
        <dbReference type="ChEBI" id="CHEBI:18420"/>
    </cofactor>
</comment>
<keyword evidence="4" id="KW-0548">Nucleotidyltransferase</keyword>
<keyword evidence="2 9" id="KW-0808">Transferase</keyword>
<evidence type="ECO:0000256" key="4">
    <source>
        <dbReference type="ARBA" id="ARBA00022695"/>
    </source>
</evidence>
<comment type="similarity">
    <text evidence="9">Belongs to the tRNA nucleotidyltransferase/poly(A) polymerase family.</text>
</comment>
<name>A0A1F6ABE9_9BACT</name>
<dbReference type="InterPro" id="IPR032828">
    <property type="entry name" value="PolyA_RNA-bd"/>
</dbReference>
<dbReference type="AlphaFoldDB" id="A0A1F6ABE9"/>
<keyword evidence="5" id="KW-0479">Metal-binding</keyword>
<dbReference type="Pfam" id="PF13735">
    <property type="entry name" value="tRNA_NucTran2_2"/>
    <property type="match status" value="1"/>
</dbReference>
<evidence type="ECO:0008006" key="15">
    <source>
        <dbReference type="Google" id="ProtNLM"/>
    </source>
</evidence>
<reference evidence="13 14" key="1">
    <citation type="journal article" date="2016" name="Nat. Commun.">
        <title>Thousands of microbial genomes shed light on interconnected biogeochemical processes in an aquifer system.</title>
        <authorList>
            <person name="Anantharaman K."/>
            <person name="Brown C.T."/>
            <person name="Hug L.A."/>
            <person name="Sharon I."/>
            <person name="Castelle C.J."/>
            <person name="Probst A.J."/>
            <person name="Thomas B.C."/>
            <person name="Singh A."/>
            <person name="Wilkins M.J."/>
            <person name="Karaoz U."/>
            <person name="Brodie E.L."/>
            <person name="Williams K.H."/>
            <person name="Hubbard S.S."/>
            <person name="Banfield J.F."/>
        </authorList>
    </citation>
    <scope>NUCLEOTIDE SEQUENCE [LARGE SCALE GENOMIC DNA]</scope>
</reference>
<protein>
    <recommendedName>
        <fullName evidence="15">HD domain-containing protein</fullName>
    </recommendedName>
</protein>
<accession>A0A1F6ABE9</accession>
<dbReference type="SUPFAM" id="SSF81891">
    <property type="entry name" value="Poly A polymerase C-terminal region-like"/>
    <property type="match status" value="1"/>
</dbReference>
<keyword evidence="6" id="KW-0547">Nucleotide-binding</keyword>
<dbReference type="Pfam" id="PF01743">
    <property type="entry name" value="PolyA_pol"/>
    <property type="match status" value="1"/>
</dbReference>
<evidence type="ECO:0000259" key="11">
    <source>
        <dbReference type="Pfam" id="PF12627"/>
    </source>
</evidence>
<gene>
    <name evidence="13" type="ORF">A3D03_01920</name>
</gene>
<proteinExistence type="inferred from homology"/>
<feature type="domain" description="Poly A polymerase head" evidence="10">
    <location>
        <begin position="24"/>
        <end position="143"/>
    </location>
</feature>
<dbReference type="GO" id="GO:0016779">
    <property type="term" value="F:nucleotidyltransferase activity"/>
    <property type="evidence" value="ECO:0007669"/>
    <property type="project" value="UniProtKB-KW"/>
</dbReference>
<dbReference type="PANTHER" id="PTHR46173">
    <property type="entry name" value="CCA TRNA NUCLEOTIDYLTRANSFERASE 1, MITOCHONDRIAL"/>
    <property type="match status" value="1"/>
</dbReference>
<keyword evidence="7" id="KW-0460">Magnesium</keyword>